<evidence type="ECO:0000313" key="2">
    <source>
        <dbReference type="Proteomes" id="UP001054945"/>
    </source>
</evidence>
<dbReference type="EMBL" id="BPLR01016587">
    <property type="protein sequence ID" value="GIY84885.1"/>
    <property type="molecule type" value="Genomic_DNA"/>
</dbReference>
<dbReference type="AlphaFoldDB" id="A0AAV4WTB2"/>
<organism evidence="1 2">
    <name type="scientific">Caerostris extrusa</name>
    <name type="common">Bark spider</name>
    <name type="synonym">Caerostris bankana</name>
    <dbReference type="NCBI Taxonomy" id="172846"/>
    <lineage>
        <taxon>Eukaryota</taxon>
        <taxon>Metazoa</taxon>
        <taxon>Ecdysozoa</taxon>
        <taxon>Arthropoda</taxon>
        <taxon>Chelicerata</taxon>
        <taxon>Arachnida</taxon>
        <taxon>Araneae</taxon>
        <taxon>Araneomorphae</taxon>
        <taxon>Entelegynae</taxon>
        <taxon>Araneoidea</taxon>
        <taxon>Araneidae</taxon>
        <taxon>Caerostris</taxon>
    </lineage>
</organism>
<sequence>CGIGSKEGIVVHFQEIVVEDKLKRVRKKPKLEERKCVEKICKGENRKEEDIFVFETLIGQKKLFRGGF</sequence>
<name>A0AAV4WTB2_CAEEX</name>
<gene>
    <name evidence="1" type="ORF">CEXT_796581</name>
</gene>
<evidence type="ECO:0000313" key="1">
    <source>
        <dbReference type="EMBL" id="GIY84885.1"/>
    </source>
</evidence>
<proteinExistence type="predicted"/>
<reference evidence="1 2" key="1">
    <citation type="submission" date="2021-06" db="EMBL/GenBank/DDBJ databases">
        <title>Caerostris extrusa draft genome.</title>
        <authorList>
            <person name="Kono N."/>
            <person name="Arakawa K."/>
        </authorList>
    </citation>
    <scope>NUCLEOTIDE SEQUENCE [LARGE SCALE GENOMIC DNA]</scope>
</reference>
<comment type="caution">
    <text evidence="1">The sequence shown here is derived from an EMBL/GenBank/DDBJ whole genome shotgun (WGS) entry which is preliminary data.</text>
</comment>
<protein>
    <submittedName>
        <fullName evidence="1">Uncharacterized protein</fullName>
    </submittedName>
</protein>
<keyword evidence="2" id="KW-1185">Reference proteome</keyword>
<accession>A0AAV4WTB2</accession>
<dbReference type="Proteomes" id="UP001054945">
    <property type="component" value="Unassembled WGS sequence"/>
</dbReference>
<feature type="non-terminal residue" evidence="1">
    <location>
        <position position="1"/>
    </location>
</feature>